<proteinExistence type="predicted"/>
<protein>
    <submittedName>
        <fullName evidence="8">Phosphoglycerol transferase</fullName>
    </submittedName>
</protein>
<evidence type="ECO:0000256" key="2">
    <source>
        <dbReference type="ARBA" id="ARBA00004936"/>
    </source>
</evidence>
<name>A0A2A7BU15_9BACI</name>
<evidence type="ECO:0000256" key="5">
    <source>
        <dbReference type="ARBA" id="ARBA00022989"/>
    </source>
</evidence>
<keyword evidence="8" id="KW-0808">Transferase</keyword>
<dbReference type="SUPFAM" id="SSF53649">
    <property type="entry name" value="Alkaline phosphatase-like"/>
    <property type="match status" value="1"/>
</dbReference>
<sequence>MYMTICLLMRDEGVKERGNKLRFDFLTRQRRRDEFYLSFSPQESRKNLLISIILSGMWAICLETLFFVLLRSFEFERTKGFFNGTIQLSILIIILWGVLLYTIHLNKGISHKLRPAIRVHVVLFLIAHTMNWMYIMIQENMSLVLVNNWVYERYGQYILSLLFIHMIYVFVYSLLGRIFLSVTITSLVLIVFGIVNHFKLIFRGDPFYPSDFTQITQMQSVIPMVMDYFSWWTIFLGIFGITLLVYLVMYIRKYIPVIKPKIITRIILICGSTFMVYAYSNYPNTFMSNVLQKYGVTFVAWNQNVNYTDNGFVLGFVSNLDTTVIEKPEKYSKETMLQISNNIKKQYGNDVGKKEKSEKPNIIFFMSEAFWDPTKLMNLSFSEDPVPNLHHYIENYPGGQTVAPVFGGNTANTEFEALTSYSMSFLKQGSIPYQQAVTGQREIPSIASELKKHGYYTNAIHAYGRSFYKRDDVYNVLGIDNFNAEDTMNNIEVDGDYIGDVSISKEIIEELNKRQQPTFIHAVTMQNHFPFNPGRFEEKQIEISGLTDEGSKAELETYTEGVRRSDEALKYLVEQIQELERPTILVFFGDHLPILGVNKAIYEEAGYIENEETLNERLAMSETPLLMYANFDLPNDNLGLVSPIYFSNLVFDYAGINKSPFYQFLSEMHKEIPVLKDELKVNKDGEEITDLTKKQKEMLEQYKMIQYDLLAGKQYSKDILFK</sequence>
<dbReference type="PANTHER" id="PTHR47371:SF3">
    <property type="entry name" value="PHOSPHOGLYCEROL TRANSFERASE I"/>
    <property type="match status" value="1"/>
</dbReference>
<evidence type="ECO:0000256" key="1">
    <source>
        <dbReference type="ARBA" id="ARBA00004651"/>
    </source>
</evidence>
<reference evidence="8 9" key="1">
    <citation type="submission" date="2017-09" db="EMBL/GenBank/DDBJ databases">
        <title>Large-scale bioinformatics analysis of Bacillus genomes uncovers conserved roles of natural products in bacterial physiology.</title>
        <authorList>
            <consortium name="Agbiome Team Llc"/>
            <person name="Bleich R.M."/>
            <person name="Grubbs K.J."/>
            <person name="Santa Maria K.C."/>
            <person name="Allen S.E."/>
            <person name="Farag S."/>
            <person name="Shank E.A."/>
            <person name="Bowers A."/>
        </authorList>
    </citation>
    <scope>NUCLEOTIDE SEQUENCE [LARGE SCALE GENOMIC DNA]</scope>
    <source>
        <strain evidence="8 9">AFS098222</strain>
    </source>
</reference>
<evidence type="ECO:0000256" key="3">
    <source>
        <dbReference type="ARBA" id="ARBA00022475"/>
    </source>
</evidence>
<feature type="domain" description="Sulfatase N-terminal" evidence="7">
    <location>
        <begin position="360"/>
        <end position="656"/>
    </location>
</feature>
<dbReference type="Pfam" id="PF00884">
    <property type="entry name" value="Sulfatase"/>
    <property type="match status" value="1"/>
</dbReference>
<evidence type="ECO:0000259" key="7">
    <source>
        <dbReference type="Pfam" id="PF00884"/>
    </source>
</evidence>
<evidence type="ECO:0000256" key="6">
    <source>
        <dbReference type="ARBA" id="ARBA00023136"/>
    </source>
</evidence>
<dbReference type="Proteomes" id="UP000220111">
    <property type="component" value="Unassembled WGS sequence"/>
</dbReference>
<dbReference type="InterPro" id="IPR050448">
    <property type="entry name" value="OpgB/LTA_synthase_biosynth"/>
</dbReference>
<keyword evidence="5" id="KW-1133">Transmembrane helix</keyword>
<dbReference type="GO" id="GO:0005886">
    <property type="term" value="C:plasma membrane"/>
    <property type="evidence" value="ECO:0007669"/>
    <property type="project" value="UniProtKB-SubCell"/>
</dbReference>
<dbReference type="GO" id="GO:0016740">
    <property type="term" value="F:transferase activity"/>
    <property type="evidence" value="ECO:0007669"/>
    <property type="project" value="UniProtKB-KW"/>
</dbReference>
<dbReference type="CDD" id="cd16015">
    <property type="entry name" value="LTA_synthase"/>
    <property type="match status" value="1"/>
</dbReference>
<dbReference type="EMBL" id="NVPQ01000025">
    <property type="protein sequence ID" value="PDY41630.1"/>
    <property type="molecule type" value="Genomic_DNA"/>
</dbReference>
<comment type="pathway">
    <text evidence="2">Cell wall biogenesis; lipoteichoic acid biosynthesis.</text>
</comment>
<evidence type="ECO:0000256" key="4">
    <source>
        <dbReference type="ARBA" id="ARBA00022692"/>
    </source>
</evidence>
<gene>
    <name evidence="8" type="ORF">COO17_10920</name>
</gene>
<comment type="subcellular location">
    <subcellularLocation>
        <location evidence="1">Cell membrane</location>
        <topology evidence="1">Multi-pass membrane protein</topology>
    </subcellularLocation>
</comment>
<keyword evidence="4" id="KW-0812">Transmembrane</keyword>
<dbReference type="AlphaFoldDB" id="A0A2A7BU15"/>
<dbReference type="InterPro" id="IPR017850">
    <property type="entry name" value="Alkaline_phosphatase_core_sf"/>
</dbReference>
<accession>A0A2A7BU15</accession>
<organism evidence="8 9">
    <name type="scientific">Bacillus wiedmannii</name>
    <dbReference type="NCBI Taxonomy" id="1890302"/>
    <lineage>
        <taxon>Bacteria</taxon>
        <taxon>Bacillati</taxon>
        <taxon>Bacillota</taxon>
        <taxon>Bacilli</taxon>
        <taxon>Bacillales</taxon>
        <taxon>Bacillaceae</taxon>
        <taxon>Bacillus</taxon>
        <taxon>Bacillus cereus group</taxon>
    </lineage>
</organism>
<dbReference type="Gene3D" id="3.40.720.10">
    <property type="entry name" value="Alkaline Phosphatase, subunit A"/>
    <property type="match status" value="1"/>
</dbReference>
<comment type="caution">
    <text evidence="8">The sequence shown here is derived from an EMBL/GenBank/DDBJ whole genome shotgun (WGS) entry which is preliminary data.</text>
</comment>
<evidence type="ECO:0000313" key="8">
    <source>
        <dbReference type="EMBL" id="PDY41630.1"/>
    </source>
</evidence>
<evidence type="ECO:0000313" key="9">
    <source>
        <dbReference type="Proteomes" id="UP000220111"/>
    </source>
</evidence>
<keyword evidence="6" id="KW-0472">Membrane</keyword>
<dbReference type="PANTHER" id="PTHR47371">
    <property type="entry name" value="LIPOTEICHOIC ACID SYNTHASE"/>
    <property type="match status" value="1"/>
</dbReference>
<dbReference type="InterPro" id="IPR000917">
    <property type="entry name" value="Sulfatase_N"/>
</dbReference>
<keyword evidence="3" id="KW-1003">Cell membrane</keyword>